<comment type="caution">
    <text evidence="3">The sequence shown here is derived from an EMBL/GenBank/DDBJ whole genome shotgun (WGS) entry which is preliminary data.</text>
</comment>
<organism evidence="3 4">
    <name type="scientific">Paenibacillus chondroitinus</name>
    <dbReference type="NCBI Taxonomy" id="59842"/>
    <lineage>
        <taxon>Bacteria</taxon>
        <taxon>Bacillati</taxon>
        <taxon>Bacillota</taxon>
        <taxon>Bacilli</taxon>
        <taxon>Bacillales</taxon>
        <taxon>Paenibacillaceae</taxon>
        <taxon>Paenibacillus</taxon>
    </lineage>
</organism>
<feature type="domain" description="N-acetyltransferase" evidence="2">
    <location>
        <begin position="64"/>
        <end position="223"/>
    </location>
</feature>
<keyword evidence="1" id="KW-0812">Transmembrane</keyword>
<proteinExistence type="predicted"/>
<evidence type="ECO:0000259" key="2">
    <source>
        <dbReference type="PROSITE" id="PS51186"/>
    </source>
</evidence>
<dbReference type="InterPro" id="IPR016181">
    <property type="entry name" value="Acyl_CoA_acyltransferase"/>
</dbReference>
<keyword evidence="1" id="KW-0472">Membrane</keyword>
<dbReference type="InterPro" id="IPR000182">
    <property type="entry name" value="GNAT_dom"/>
</dbReference>
<reference evidence="3 4" key="1">
    <citation type="submission" date="2023-03" db="EMBL/GenBank/DDBJ databases">
        <title>Bacillus Genome Sequencing.</title>
        <authorList>
            <person name="Dunlap C."/>
        </authorList>
    </citation>
    <scope>NUCLEOTIDE SEQUENCE [LARGE SCALE GENOMIC DNA]</scope>
    <source>
        <strain evidence="3 4">NRS-1351</strain>
    </source>
</reference>
<dbReference type="Gene3D" id="3.40.630.30">
    <property type="match status" value="1"/>
</dbReference>
<keyword evidence="4" id="KW-1185">Reference proteome</keyword>
<dbReference type="Pfam" id="PF00583">
    <property type="entry name" value="Acetyltransf_1"/>
    <property type="match status" value="1"/>
</dbReference>
<keyword evidence="1" id="KW-1133">Transmembrane helix</keyword>
<name>A0ABU6DAU8_9BACL</name>
<dbReference type="Proteomes" id="UP001355653">
    <property type="component" value="Unassembled WGS sequence"/>
</dbReference>
<feature type="transmembrane region" description="Helical" evidence="1">
    <location>
        <begin position="21"/>
        <end position="39"/>
    </location>
</feature>
<dbReference type="PROSITE" id="PS51186">
    <property type="entry name" value="GNAT"/>
    <property type="match status" value="1"/>
</dbReference>
<evidence type="ECO:0000313" key="3">
    <source>
        <dbReference type="EMBL" id="MEB4794012.1"/>
    </source>
</evidence>
<dbReference type="SUPFAM" id="SSF55729">
    <property type="entry name" value="Acyl-CoA N-acyltransferases (Nat)"/>
    <property type="match status" value="1"/>
</dbReference>
<accession>A0ABU6DAU8</accession>
<evidence type="ECO:0000313" key="4">
    <source>
        <dbReference type="Proteomes" id="UP001355653"/>
    </source>
</evidence>
<protein>
    <submittedName>
        <fullName evidence="3">GNAT family protein</fullName>
    </submittedName>
</protein>
<sequence length="223" mass="25944">MKSTETKGGREIIFWMKKGDFVRLYFSLFPWVISSIIVVKRVDFRILLEDKMNRHLHTSQHTEIIFYKPEHKAALESFYLPEDQKQFTGMPKEMLQVALEDKHRFPVVIVSNEKPVGFFILYDGEERFEYSDHSNSLVFRAFSINHEDQGNGHAKAALLQLKAFTQHHFPEAEEIVLAVNLNNLPARQAYLKAGFRDDGRTKMGRNGLQHILVLPIEKKRSCP</sequence>
<dbReference type="RefSeq" id="WP_246069290.1">
    <property type="nucleotide sequence ID" value="NZ_JAROBY010000015.1"/>
</dbReference>
<evidence type="ECO:0000256" key="1">
    <source>
        <dbReference type="SAM" id="Phobius"/>
    </source>
</evidence>
<gene>
    <name evidence="3" type="ORF">P5G65_08900</name>
</gene>
<dbReference type="EMBL" id="JAROBY010000015">
    <property type="protein sequence ID" value="MEB4794012.1"/>
    <property type="molecule type" value="Genomic_DNA"/>
</dbReference>